<evidence type="ECO:0000256" key="1">
    <source>
        <dbReference type="SAM" id="SignalP"/>
    </source>
</evidence>
<dbReference type="RefSeq" id="XP_046060904.1">
    <property type="nucleotide sequence ID" value="XM_046204907.1"/>
</dbReference>
<accession>A0A9P8P5Q4</accession>
<protein>
    <recommendedName>
        <fullName evidence="4">Secreted protein</fullName>
    </recommendedName>
</protein>
<keyword evidence="3" id="KW-1185">Reference proteome</keyword>
<comment type="caution">
    <text evidence="2">The sequence shown here is derived from an EMBL/GenBank/DDBJ whole genome shotgun (WGS) entry which is preliminary data.</text>
</comment>
<keyword evidence="1" id="KW-0732">Signal</keyword>
<evidence type="ECO:0000313" key="3">
    <source>
        <dbReference type="Proteomes" id="UP000769157"/>
    </source>
</evidence>
<dbReference type="AlphaFoldDB" id="A0A9P8P5Q4"/>
<dbReference type="GeneID" id="70235853"/>
<dbReference type="Proteomes" id="UP000769157">
    <property type="component" value="Unassembled WGS sequence"/>
</dbReference>
<dbReference type="EMBL" id="JAEUBE010000295">
    <property type="protein sequence ID" value="KAH3665700.1"/>
    <property type="molecule type" value="Genomic_DNA"/>
</dbReference>
<name>A0A9P8P5Q4_9ASCO</name>
<gene>
    <name evidence="2" type="ORF">OGAPHI_003888</name>
</gene>
<dbReference type="OrthoDB" id="10586601at2759"/>
<organism evidence="2 3">
    <name type="scientific">Ogataea philodendri</name>
    <dbReference type="NCBI Taxonomy" id="1378263"/>
    <lineage>
        <taxon>Eukaryota</taxon>
        <taxon>Fungi</taxon>
        <taxon>Dikarya</taxon>
        <taxon>Ascomycota</taxon>
        <taxon>Saccharomycotina</taxon>
        <taxon>Pichiomycetes</taxon>
        <taxon>Pichiales</taxon>
        <taxon>Pichiaceae</taxon>
        <taxon>Ogataea</taxon>
    </lineage>
</organism>
<evidence type="ECO:0008006" key="4">
    <source>
        <dbReference type="Google" id="ProtNLM"/>
    </source>
</evidence>
<feature type="signal peptide" evidence="1">
    <location>
        <begin position="1"/>
        <end position="23"/>
    </location>
</feature>
<proteinExistence type="predicted"/>
<feature type="chain" id="PRO_5040405907" description="Secreted protein" evidence="1">
    <location>
        <begin position="24"/>
        <end position="279"/>
    </location>
</feature>
<reference evidence="2" key="1">
    <citation type="journal article" date="2021" name="Open Biol.">
        <title>Shared evolutionary footprints suggest mitochondrial oxidative damage underlies multiple complex I losses in fungi.</title>
        <authorList>
            <person name="Schikora-Tamarit M.A."/>
            <person name="Marcet-Houben M."/>
            <person name="Nosek J."/>
            <person name="Gabaldon T."/>
        </authorList>
    </citation>
    <scope>NUCLEOTIDE SEQUENCE</scope>
    <source>
        <strain evidence="2">CBS6075</strain>
    </source>
</reference>
<reference evidence="2" key="2">
    <citation type="submission" date="2021-01" db="EMBL/GenBank/DDBJ databases">
        <authorList>
            <person name="Schikora-Tamarit M.A."/>
        </authorList>
    </citation>
    <scope>NUCLEOTIDE SEQUENCE</scope>
    <source>
        <strain evidence="2">CBS6075</strain>
    </source>
</reference>
<sequence>MPNFWIFSTLAFIFSFSARSSSASLLVASTLNLAPKIFTLSVSIEVLAIRIFAFFKTLAWPTPNRLSKINPSSRNESDSLPPTFLMIWIRSRFVEPPSLRMASTASLAKYSLSCDKILDDKVVLAISVRSFLNLALSSTLLTAKPSSSFKAARDAILTVTDVVPSPTSSSCTLATLTNTLAAGLSNGIAFKIVAPSLVTNESPEEADCKSLSIPLGPKVDFTKSPTAMAPTNDDSRAFSARSSVTWSPKILTDIKEKKIGRKPIFPSTRRSLIFGQTKK</sequence>
<evidence type="ECO:0000313" key="2">
    <source>
        <dbReference type="EMBL" id="KAH3665700.1"/>
    </source>
</evidence>